<dbReference type="EMBL" id="FQ312005">
    <property type="protein sequence ID" value="CBW25469.1"/>
    <property type="molecule type" value="Genomic_DNA"/>
</dbReference>
<comment type="caution">
    <text evidence="12">Lacks conserved residue(s) required for the propagation of feature annotation.</text>
</comment>
<dbReference type="Proteomes" id="UP000008963">
    <property type="component" value="Chromosome"/>
</dbReference>
<reference evidence="15" key="1">
    <citation type="journal article" date="2013" name="ISME J.">
        <title>A small predatory core genome in the divergent marine Bacteriovorax marinus SJ and the terrestrial Bdellovibrio bacteriovorus.</title>
        <authorList>
            <person name="Crossman L.C."/>
            <person name="Chen H."/>
            <person name="Cerdeno-Tarraga A.M."/>
            <person name="Brooks K."/>
            <person name="Quail M.A."/>
            <person name="Pineiro S.A."/>
            <person name="Hobley L."/>
            <person name="Sockett R.E."/>
            <person name="Bentley S.D."/>
            <person name="Parkhill J."/>
            <person name="Williams H.N."/>
            <person name="Stine O.C."/>
        </authorList>
    </citation>
    <scope>NUCLEOTIDE SEQUENCE [LARGE SCALE GENOMIC DNA]</scope>
    <source>
        <strain evidence="15">ATCC BAA-682 / DSM 15412 / SJ</strain>
    </source>
</reference>
<feature type="signal peptide" evidence="13">
    <location>
        <begin position="1"/>
        <end position="26"/>
    </location>
</feature>
<dbReference type="PATRIC" id="fig|862908.3.peg.537"/>
<evidence type="ECO:0000256" key="4">
    <source>
        <dbReference type="ARBA" id="ARBA00022475"/>
    </source>
</evidence>
<comment type="function">
    <text evidence="12">Plays a role in the flagellum-specific transport system.</text>
</comment>
<comment type="subcellular location">
    <subcellularLocation>
        <location evidence="12">Cell membrane</location>
        <topology evidence="12">Multi-pass membrane protein</topology>
    </subcellularLocation>
    <subcellularLocation>
        <location evidence="12">Bacterial flagellum basal body</location>
    </subcellularLocation>
</comment>
<evidence type="ECO:0000256" key="11">
    <source>
        <dbReference type="ARBA" id="ARBA00023225"/>
    </source>
</evidence>
<keyword evidence="15" id="KW-1185">Reference proteome</keyword>
<evidence type="ECO:0000256" key="13">
    <source>
        <dbReference type="SAM" id="SignalP"/>
    </source>
</evidence>
<sequence>MKALMKTKNILKLILGLMLLNSEAFAQSSGVNLPGMAINFGNGTNLVDTIQVLVLFTVLTMAPAILILCTCFTRIIVVLSFMRQAIGTQSMPPNQVLIGFALFLSIFVMQPTGEQIYKNAITPYVEKKITTTVALDRIEFSLRGFMTKQVRKADIGLFYDVTGRKAPNTINDVPIHFLIPAFIISELKTAFQIGFLLYIPFLILDMVVASVLMAMGMMMLPPVVVSLPFKLLLFVLVDGWQLVTGSILRSFH</sequence>
<feature type="transmembrane region" description="Helical" evidence="12">
    <location>
        <begin position="195"/>
        <end position="219"/>
    </location>
</feature>
<keyword evidence="9 12" id="KW-0472">Membrane</keyword>
<dbReference type="InterPro" id="IPR005838">
    <property type="entry name" value="T3SS_IM_P"/>
</dbReference>
<keyword evidence="13" id="KW-0732">Signal</keyword>
<organism evidence="14 15">
    <name type="scientific">Halobacteriovorax marinus (strain ATCC BAA-682 / DSM 15412 / SJ)</name>
    <name type="common">Bacteriovorax marinus</name>
    <dbReference type="NCBI Taxonomy" id="862908"/>
    <lineage>
        <taxon>Bacteria</taxon>
        <taxon>Pseudomonadati</taxon>
        <taxon>Bdellovibrionota</taxon>
        <taxon>Bacteriovoracia</taxon>
        <taxon>Bacteriovoracales</taxon>
        <taxon>Halobacteriovoraceae</taxon>
        <taxon>Halobacteriovorax</taxon>
    </lineage>
</organism>
<dbReference type="PROSITE" id="PS01060">
    <property type="entry name" value="FLIP_1"/>
    <property type="match status" value="1"/>
</dbReference>
<evidence type="ECO:0000256" key="6">
    <source>
        <dbReference type="ARBA" id="ARBA00022795"/>
    </source>
</evidence>
<feature type="transmembrane region" description="Helical" evidence="12">
    <location>
        <begin position="50"/>
        <end position="81"/>
    </location>
</feature>
<dbReference type="GO" id="GO:0044781">
    <property type="term" value="P:bacterial-type flagellum organization"/>
    <property type="evidence" value="ECO:0007669"/>
    <property type="project" value="UniProtKB-UniRule"/>
</dbReference>
<dbReference type="PRINTS" id="PR00951">
    <property type="entry name" value="FLGBIOSNFLIP"/>
</dbReference>
<name>E1X4N9_HALMS</name>
<evidence type="ECO:0000256" key="12">
    <source>
        <dbReference type="RuleBase" id="RU362069"/>
    </source>
</evidence>
<feature type="transmembrane region" description="Helical" evidence="12">
    <location>
        <begin position="231"/>
        <end position="251"/>
    </location>
</feature>
<comment type="similarity">
    <text evidence="1 12">Belongs to the FliP/MopC/SpaP family.</text>
</comment>
<evidence type="ECO:0000256" key="10">
    <source>
        <dbReference type="ARBA" id="ARBA00023143"/>
    </source>
</evidence>
<dbReference type="NCBIfam" id="TIGR01103">
    <property type="entry name" value="fliP"/>
    <property type="match status" value="1"/>
</dbReference>
<dbReference type="KEGG" id="bmx:BMS_0559"/>
<keyword evidence="7 12" id="KW-0653">Protein transport</keyword>
<proteinExistence type="inferred from homology"/>
<dbReference type="GO" id="GO:0009425">
    <property type="term" value="C:bacterial-type flagellum basal body"/>
    <property type="evidence" value="ECO:0007669"/>
    <property type="project" value="UniProtKB-SubCell"/>
</dbReference>
<accession>E1X4N9</accession>
<evidence type="ECO:0000256" key="3">
    <source>
        <dbReference type="ARBA" id="ARBA00022448"/>
    </source>
</evidence>
<dbReference type="InterPro" id="IPR005837">
    <property type="entry name" value="FliP"/>
</dbReference>
<evidence type="ECO:0000313" key="15">
    <source>
        <dbReference type="Proteomes" id="UP000008963"/>
    </source>
</evidence>
<keyword evidence="11 12" id="KW-1006">Bacterial flagellum protein export</keyword>
<evidence type="ECO:0000256" key="7">
    <source>
        <dbReference type="ARBA" id="ARBA00022927"/>
    </source>
</evidence>
<dbReference type="NCBIfam" id="NF009438">
    <property type="entry name" value="PRK12797.1"/>
    <property type="match status" value="1"/>
</dbReference>
<dbReference type="eggNOG" id="COG1338">
    <property type="taxonomic scope" value="Bacteria"/>
</dbReference>
<keyword evidence="14" id="KW-0282">Flagellum</keyword>
<keyword evidence="10" id="KW-0975">Bacterial flagellum</keyword>
<keyword evidence="4 12" id="KW-1003">Cell membrane</keyword>
<dbReference type="PANTHER" id="PTHR30587:SF0">
    <property type="entry name" value="FLAGELLAR BIOSYNTHETIC PROTEIN FLIP"/>
    <property type="match status" value="1"/>
</dbReference>
<keyword evidence="14" id="KW-0966">Cell projection</keyword>
<dbReference type="PROSITE" id="PS01061">
    <property type="entry name" value="FLIP_2"/>
    <property type="match status" value="1"/>
</dbReference>
<dbReference type="Pfam" id="PF00813">
    <property type="entry name" value="FliP"/>
    <property type="match status" value="1"/>
</dbReference>
<evidence type="ECO:0000256" key="9">
    <source>
        <dbReference type="ARBA" id="ARBA00023136"/>
    </source>
</evidence>
<dbReference type="PRINTS" id="PR01302">
    <property type="entry name" value="TYPE3IMPPROT"/>
</dbReference>
<dbReference type="AlphaFoldDB" id="E1X4N9"/>
<evidence type="ECO:0000256" key="1">
    <source>
        <dbReference type="ARBA" id="ARBA00006257"/>
    </source>
</evidence>
<evidence type="ECO:0000313" key="14">
    <source>
        <dbReference type="EMBL" id="CBW25469.1"/>
    </source>
</evidence>
<feature type="chain" id="PRO_5003154540" description="Flagellar biosynthetic protein FliP" evidence="13">
    <location>
        <begin position="27"/>
        <end position="252"/>
    </location>
</feature>
<keyword evidence="14" id="KW-0969">Cilium</keyword>
<dbReference type="HOGENOM" id="CLU_042028_0_1_7"/>
<dbReference type="GO" id="GO:0009306">
    <property type="term" value="P:protein secretion"/>
    <property type="evidence" value="ECO:0007669"/>
    <property type="project" value="UniProtKB-UniRule"/>
</dbReference>
<dbReference type="PANTHER" id="PTHR30587">
    <property type="entry name" value="FLAGELLAR BIOSYNTHETIC PROTEIN FLIP"/>
    <property type="match status" value="1"/>
</dbReference>
<gene>
    <name evidence="12 14" type="primary">fliP</name>
    <name evidence="14" type="ordered locus">BMS_0559</name>
</gene>
<protein>
    <recommendedName>
        <fullName evidence="2 12">Flagellar biosynthetic protein FliP</fullName>
    </recommendedName>
</protein>
<evidence type="ECO:0000256" key="2">
    <source>
        <dbReference type="ARBA" id="ARBA00021714"/>
    </source>
</evidence>
<keyword evidence="6 12" id="KW-1005">Bacterial flagellum biogenesis</keyword>
<evidence type="ECO:0000256" key="5">
    <source>
        <dbReference type="ARBA" id="ARBA00022692"/>
    </source>
</evidence>
<dbReference type="STRING" id="862908.BMS_0559"/>
<dbReference type="GO" id="GO:0005886">
    <property type="term" value="C:plasma membrane"/>
    <property type="evidence" value="ECO:0007669"/>
    <property type="project" value="UniProtKB-SubCell"/>
</dbReference>
<keyword evidence="3 12" id="KW-0813">Transport</keyword>
<keyword evidence="8 12" id="KW-1133">Transmembrane helix</keyword>
<evidence type="ECO:0000256" key="8">
    <source>
        <dbReference type="ARBA" id="ARBA00022989"/>
    </source>
</evidence>
<keyword evidence="5 12" id="KW-0812">Transmembrane</keyword>